<protein>
    <submittedName>
        <fullName evidence="1">Uncharacterized protein</fullName>
    </submittedName>
</protein>
<accession>A0AAN9RSF7</accession>
<evidence type="ECO:0000313" key="1">
    <source>
        <dbReference type="EMBL" id="KAK7381888.1"/>
    </source>
</evidence>
<dbReference type="AlphaFoldDB" id="A0AAN9RSF7"/>
<reference evidence="1 2" key="1">
    <citation type="submission" date="2024-01" db="EMBL/GenBank/DDBJ databases">
        <title>The genomes of 5 underutilized Papilionoideae crops provide insights into root nodulation and disease resistanc.</title>
        <authorList>
            <person name="Jiang F."/>
        </authorList>
    </citation>
    <scope>NUCLEOTIDE SEQUENCE [LARGE SCALE GENOMIC DNA]</scope>
    <source>
        <strain evidence="1">JINMINGXINNONG_FW02</strain>
        <tissue evidence="1">Leaves</tissue>
    </source>
</reference>
<keyword evidence="2" id="KW-1185">Reference proteome</keyword>
<organism evidence="1 2">
    <name type="scientific">Phaseolus coccineus</name>
    <name type="common">Scarlet runner bean</name>
    <name type="synonym">Phaseolus multiflorus</name>
    <dbReference type="NCBI Taxonomy" id="3886"/>
    <lineage>
        <taxon>Eukaryota</taxon>
        <taxon>Viridiplantae</taxon>
        <taxon>Streptophyta</taxon>
        <taxon>Embryophyta</taxon>
        <taxon>Tracheophyta</taxon>
        <taxon>Spermatophyta</taxon>
        <taxon>Magnoliopsida</taxon>
        <taxon>eudicotyledons</taxon>
        <taxon>Gunneridae</taxon>
        <taxon>Pentapetalae</taxon>
        <taxon>rosids</taxon>
        <taxon>fabids</taxon>
        <taxon>Fabales</taxon>
        <taxon>Fabaceae</taxon>
        <taxon>Papilionoideae</taxon>
        <taxon>50 kb inversion clade</taxon>
        <taxon>NPAAA clade</taxon>
        <taxon>indigoferoid/millettioid clade</taxon>
        <taxon>Phaseoleae</taxon>
        <taxon>Phaseolus</taxon>
    </lineage>
</organism>
<sequence length="142" mass="16194">MPTQLFCKKFWWLALGEDKLGGGAEPRLNHNTLTKIIYLGRCGGAEEARSLGDCCGAEGLVASRRRLWQRACGGSHFRSLRFECTEEFKPSPSYIIEANIGLNINGCKKEQETIYNRHNRCDPPIVTKQKHIYSTCFMFIYK</sequence>
<evidence type="ECO:0000313" key="2">
    <source>
        <dbReference type="Proteomes" id="UP001374584"/>
    </source>
</evidence>
<gene>
    <name evidence="1" type="ORF">VNO80_00437</name>
</gene>
<dbReference type="Proteomes" id="UP001374584">
    <property type="component" value="Unassembled WGS sequence"/>
</dbReference>
<proteinExistence type="predicted"/>
<name>A0AAN9RSF7_PHACN</name>
<comment type="caution">
    <text evidence="1">The sequence shown here is derived from an EMBL/GenBank/DDBJ whole genome shotgun (WGS) entry which is preliminary data.</text>
</comment>
<dbReference type="EMBL" id="JAYMYR010000001">
    <property type="protein sequence ID" value="KAK7381888.1"/>
    <property type="molecule type" value="Genomic_DNA"/>
</dbReference>